<proteinExistence type="predicted"/>
<dbReference type="InterPro" id="IPR036397">
    <property type="entry name" value="RNaseH_sf"/>
</dbReference>
<dbReference type="SUPFAM" id="SSF53098">
    <property type="entry name" value="Ribonuclease H-like"/>
    <property type="match status" value="1"/>
</dbReference>
<dbReference type="GO" id="GO:0003676">
    <property type="term" value="F:nucleic acid binding"/>
    <property type="evidence" value="ECO:0007669"/>
    <property type="project" value="InterPro"/>
</dbReference>
<keyword evidence="3" id="KW-1185">Reference proteome</keyword>
<dbReference type="InterPro" id="IPR012337">
    <property type="entry name" value="RNaseH-like_sf"/>
</dbReference>
<dbReference type="AlphaFoldDB" id="A0A917NNI9"/>
<protein>
    <recommendedName>
        <fullName evidence="4">Integrase catalytic domain-containing protein</fullName>
    </recommendedName>
</protein>
<evidence type="ECO:0000313" key="3">
    <source>
        <dbReference type="Proteomes" id="UP000661507"/>
    </source>
</evidence>
<evidence type="ECO:0000256" key="1">
    <source>
        <dbReference type="SAM" id="MobiDB-lite"/>
    </source>
</evidence>
<sequence length="46" mass="5346">MAENAMDHVRGAPCHPQTQGKIERWHQTLKNRILLENYYLPGDLEA</sequence>
<evidence type="ECO:0000313" key="2">
    <source>
        <dbReference type="EMBL" id="GGJ13861.1"/>
    </source>
</evidence>
<evidence type="ECO:0008006" key="4">
    <source>
        <dbReference type="Google" id="ProtNLM"/>
    </source>
</evidence>
<reference evidence="2" key="1">
    <citation type="journal article" date="2014" name="Int. J. Syst. Evol. Microbiol.">
        <title>Complete genome sequence of Corynebacterium casei LMG S-19264T (=DSM 44701T), isolated from a smear-ripened cheese.</title>
        <authorList>
            <consortium name="US DOE Joint Genome Institute (JGI-PGF)"/>
            <person name="Walter F."/>
            <person name="Albersmeier A."/>
            <person name="Kalinowski J."/>
            <person name="Ruckert C."/>
        </authorList>
    </citation>
    <scope>NUCLEOTIDE SEQUENCE</scope>
    <source>
        <strain evidence="2">CGMCC 1.3617</strain>
    </source>
</reference>
<dbReference type="EMBL" id="BMKW01000005">
    <property type="protein sequence ID" value="GGJ13861.1"/>
    <property type="molecule type" value="Genomic_DNA"/>
</dbReference>
<name>A0A917NNI9_9PROT</name>
<accession>A0A917NNI9</accession>
<organism evidence="2 3">
    <name type="scientific">Neoroseomonas lacus</name>
    <dbReference type="NCBI Taxonomy" id="287609"/>
    <lineage>
        <taxon>Bacteria</taxon>
        <taxon>Pseudomonadati</taxon>
        <taxon>Pseudomonadota</taxon>
        <taxon>Alphaproteobacteria</taxon>
        <taxon>Acetobacterales</taxon>
        <taxon>Acetobacteraceae</taxon>
        <taxon>Neoroseomonas</taxon>
    </lineage>
</organism>
<reference evidence="2" key="2">
    <citation type="submission" date="2020-09" db="EMBL/GenBank/DDBJ databases">
        <authorList>
            <person name="Sun Q."/>
            <person name="Zhou Y."/>
        </authorList>
    </citation>
    <scope>NUCLEOTIDE SEQUENCE</scope>
    <source>
        <strain evidence="2">CGMCC 1.3617</strain>
    </source>
</reference>
<comment type="caution">
    <text evidence="2">The sequence shown here is derived from an EMBL/GenBank/DDBJ whole genome shotgun (WGS) entry which is preliminary data.</text>
</comment>
<gene>
    <name evidence="2" type="ORF">GCM10011320_21310</name>
</gene>
<dbReference type="Proteomes" id="UP000661507">
    <property type="component" value="Unassembled WGS sequence"/>
</dbReference>
<feature type="region of interest" description="Disordered" evidence="1">
    <location>
        <begin position="1"/>
        <end position="20"/>
    </location>
</feature>
<feature type="compositionally biased region" description="Basic and acidic residues" evidence="1">
    <location>
        <begin position="1"/>
        <end position="10"/>
    </location>
</feature>
<dbReference type="Gene3D" id="3.30.420.10">
    <property type="entry name" value="Ribonuclease H-like superfamily/Ribonuclease H"/>
    <property type="match status" value="1"/>
</dbReference>